<dbReference type="InterPro" id="IPR013320">
    <property type="entry name" value="ConA-like_dom_sf"/>
</dbReference>
<accession>A0ABN7P1A0</accession>
<dbReference type="PROSITE" id="PS01209">
    <property type="entry name" value="LDLRA_1"/>
    <property type="match status" value="1"/>
</dbReference>
<dbReference type="SUPFAM" id="SSF57424">
    <property type="entry name" value="LDL receptor-like module"/>
    <property type="match status" value="1"/>
</dbReference>
<dbReference type="EMBL" id="CAJPIN010013345">
    <property type="protein sequence ID" value="CAG2060727.1"/>
    <property type="molecule type" value="Genomic_DNA"/>
</dbReference>
<dbReference type="InterPro" id="IPR036055">
    <property type="entry name" value="LDL_receptor-like_sf"/>
</dbReference>
<feature type="disulfide bond" evidence="2">
    <location>
        <begin position="5"/>
        <end position="17"/>
    </location>
</feature>
<proteinExistence type="predicted"/>
<protein>
    <recommendedName>
        <fullName evidence="3">MAM domain-containing protein</fullName>
    </recommendedName>
</protein>
<dbReference type="Proteomes" id="UP001153148">
    <property type="component" value="Unassembled WGS sequence"/>
</dbReference>
<keyword evidence="1 2" id="KW-1015">Disulfide bond</keyword>
<dbReference type="Gene3D" id="2.60.120.200">
    <property type="match status" value="1"/>
</dbReference>
<dbReference type="InterPro" id="IPR051560">
    <property type="entry name" value="MAM_domain-containing"/>
</dbReference>
<keyword evidence="5" id="KW-1185">Reference proteome</keyword>
<dbReference type="Gene3D" id="4.10.400.10">
    <property type="entry name" value="Low-density Lipoprotein Receptor"/>
    <property type="match status" value="1"/>
</dbReference>
<feature type="non-terminal residue" evidence="4">
    <location>
        <position position="167"/>
    </location>
</feature>
<evidence type="ECO:0000313" key="5">
    <source>
        <dbReference type="Proteomes" id="UP001153148"/>
    </source>
</evidence>
<dbReference type="PANTHER" id="PTHR23282:SF146">
    <property type="entry name" value="RT07201P-RELATED"/>
    <property type="match status" value="1"/>
</dbReference>
<evidence type="ECO:0000256" key="1">
    <source>
        <dbReference type="ARBA" id="ARBA00023157"/>
    </source>
</evidence>
<dbReference type="CDD" id="cd00112">
    <property type="entry name" value="LDLa"/>
    <property type="match status" value="1"/>
</dbReference>
<dbReference type="SUPFAM" id="SSF49899">
    <property type="entry name" value="Concanavalin A-like lectins/glucanases"/>
    <property type="match status" value="1"/>
</dbReference>
<dbReference type="InterPro" id="IPR002172">
    <property type="entry name" value="LDrepeatLR_classA_rpt"/>
</dbReference>
<sequence length="167" mass="18908">MTNSCLTPKFQCMDELCIERWQVCDITRDCLTGEDEEQECKKVPSTGRCDFQDGWCGWHNILLDNLQWELHSGETPNDRTGPSFDHTYKNASGVYAYVLMAKKGRQMGDEAKLRSALFNPPPPCHSNISSPFYNSCSARSAGEDNRASKVNSYRSLVICDNGRVKRK</sequence>
<gene>
    <name evidence="4" type="ORF">TPAB3V08_LOCUS7683</name>
</gene>
<name>A0ABN7P1A0_TIMPD</name>
<dbReference type="SMART" id="SM00192">
    <property type="entry name" value="LDLa"/>
    <property type="match status" value="1"/>
</dbReference>
<dbReference type="InterPro" id="IPR023415">
    <property type="entry name" value="LDLR_class-A_CS"/>
</dbReference>
<dbReference type="PANTHER" id="PTHR23282">
    <property type="entry name" value="APICAL ENDOSOMAL GLYCOPROTEIN PRECURSOR"/>
    <property type="match status" value="1"/>
</dbReference>
<feature type="disulfide bond" evidence="2">
    <location>
        <begin position="12"/>
        <end position="30"/>
    </location>
</feature>
<dbReference type="PROSITE" id="PS50068">
    <property type="entry name" value="LDLRA_2"/>
    <property type="match status" value="1"/>
</dbReference>
<comment type="caution">
    <text evidence="2">Lacks conserved residue(s) required for the propagation of feature annotation.</text>
</comment>
<dbReference type="InterPro" id="IPR000998">
    <property type="entry name" value="MAM_dom"/>
</dbReference>
<dbReference type="Pfam" id="PF00057">
    <property type="entry name" value="Ldl_recept_a"/>
    <property type="match status" value="1"/>
</dbReference>
<evidence type="ECO:0000256" key="2">
    <source>
        <dbReference type="PROSITE-ProRule" id="PRU00124"/>
    </source>
</evidence>
<evidence type="ECO:0000259" key="3">
    <source>
        <dbReference type="PROSITE" id="PS50060"/>
    </source>
</evidence>
<feature type="domain" description="MAM" evidence="3">
    <location>
        <begin position="47"/>
        <end position="124"/>
    </location>
</feature>
<comment type="caution">
    <text evidence="4">The sequence shown here is derived from an EMBL/GenBank/DDBJ whole genome shotgun (WGS) entry which is preliminary data.</text>
</comment>
<dbReference type="Pfam" id="PF00629">
    <property type="entry name" value="MAM"/>
    <property type="match status" value="1"/>
</dbReference>
<reference evidence="4" key="1">
    <citation type="submission" date="2021-03" db="EMBL/GenBank/DDBJ databases">
        <authorList>
            <person name="Tran Van P."/>
        </authorList>
    </citation>
    <scope>NUCLEOTIDE SEQUENCE</scope>
</reference>
<evidence type="ECO:0000313" key="4">
    <source>
        <dbReference type="EMBL" id="CAG2060727.1"/>
    </source>
</evidence>
<organism evidence="4 5">
    <name type="scientific">Timema podura</name>
    <name type="common">Walking stick</name>
    <dbReference type="NCBI Taxonomy" id="61482"/>
    <lineage>
        <taxon>Eukaryota</taxon>
        <taxon>Metazoa</taxon>
        <taxon>Ecdysozoa</taxon>
        <taxon>Arthropoda</taxon>
        <taxon>Hexapoda</taxon>
        <taxon>Insecta</taxon>
        <taxon>Pterygota</taxon>
        <taxon>Neoptera</taxon>
        <taxon>Polyneoptera</taxon>
        <taxon>Phasmatodea</taxon>
        <taxon>Timematodea</taxon>
        <taxon>Timematoidea</taxon>
        <taxon>Timematidae</taxon>
        <taxon>Timema</taxon>
    </lineage>
</organism>
<dbReference type="PROSITE" id="PS50060">
    <property type="entry name" value="MAM_2"/>
    <property type="match status" value="1"/>
</dbReference>